<dbReference type="Pfam" id="PF03186">
    <property type="entry name" value="CobD_Cbib"/>
    <property type="match status" value="1"/>
</dbReference>
<comment type="similarity">
    <text evidence="3">Belongs to the CobD/CbiB family.</text>
</comment>
<keyword evidence="11" id="KW-0436">Ligase</keyword>
<keyword evidence="8 10" id="KW-0472">Membrane</keyword>
<evidence type="ECO:0000256" key="5">
    <source>
        <dbReference type="ARBA" id="ARBA00022573"/>
    </source>
</evidence>
<evidence type="ECO:0000256" key="9">
    <source>
        <dbReference type="SAM" id="Coils"/>
    </source>
</evidence>
<feature type="transmembrane region" description="Helical" evidence="10">
    <location>
        <begin position="288"/>
        <end position="309"/>
    </location>
</feature>
<keyword evidence="5" id="KW-0169">Cobalamin biosynthesis</keyword>
<evidence type="ECO:0000256" key="3">
    <source>
        <dbReference type="ARBA" id="ARBA00006263"/>
    </source>
</evidence>
<keyword evidence="6 10" id="KW-0812">Transmembrane</keyword>
<protein>
    <submittedName>
        <fullName evidence="11">Adenosylcobinamide-phosphate synthase</fullName>
        <ecNumber evidence="11">6.3.1.10</ecNumber>
    </submittedName>
</protein>
<dbReference type="GO" id="GO:0048472">
    <property type="term" value="F:threonine-phosphate decarboxylase activity"/>
    <property type="evidence" value="ECO:0007669"/>
    <property type="project" value="InterPro"/>
</dbReference>
<reference evidence="11" key="1">
    <citation type="submission" date="2018-06" db="EMBL/GenBank/DDBJ databases">
        <authorList>
            <person name="Zhirakovskaya E."/>
        </authorList>
    </citation>
    <scope>NUCLEOTIDE SEQUENCE</scope>
</reference>
<evidence type="ECO:0000256" key="6">
    <source>
        <dbReference type="ARBA" id="ARBA00022692"/>
    </source>
</evidence>
<dbReference type="InterPro" id="IPR004485">
    <property type="entry name" value="Cobalamin_biosynth_CobD/CbiB"/>
</dbReference>
<evidence type="ECO:0000256" key="2">
    <source>
        <dbReference type="ARBA" id="ARBA00004953"/>
    </source>
</evidence>
<comment type="pathway">
    <text evidence="2">Cofactor biosynthesis; adenosylcobalamin biosynthesis.</text>
</comment>
<sequence>MALFIAFLADIFFGDPVYAYHPARLMGKGIERGENFLRKNIVNEKLGGAVLALGLVLAVFLLTGLILYLAWCIHPFLAMAFNIFGIYSALSIKDLYKEAKQICKNLQEKNIELARKNVGRIVGRDTAHLDEKEVVRATVETIAESSVDGIIAPIFYAALGGAPLALAYKAVNTLDSMIGYKNEKYYDFGFFAAKQDDVFNWLPARISYCVISIASLLIGKNFTGSLNWGWKDGVVSGHGNSVISESCFAGALGVQLGGENMYQGKLVRKVFLGKGKHVLEKYIIKESLNLMVMTSCLTLGLAVILRGFIYG</sequence>
<dbReference type="UniPathway" id="UPA00148"/>
<organism evidence="11">
    <name type="scientific">hydrothermal vent metagenome</name>
    <dbReference type="NCBI Taxonomy" id="652676"/>
    <lineage>
        <taxon>unclassified sequences</taxon>
        <taxon>metagenomes</taxon>
        <taxon>ecological metagenomes</taxon>
    </lineage>
</organism>
<dbReference type="AlphaFoldDB" id="A0A3B1DT40"/>
<name>A0A3B1DT40_9ZZZZ</name>
<dbReference type="EMBL" id="UOGJ01000022">
    <property type="protein sequence ID" value="VAX34995.1"/>
    <property type="molecule type" value="Genomic_DNA"/>
</dbReference>
<evidence type="ECO:0000256" key="7">
    <source>
        <dbReference type="ARBA" id="ARBA00022989"/>
    </source>
</evidence>
<keyword evidence="4" id="KW-1003">Cell membrane</keyword>
<evidence type="ECO:0000256" key="8">
    <source>
        <dbReference type="ARBA" id="ARBA00023136"/>
    </source>
</evidence>
<evidence type="ECO:0000256" key="10">
    <source>
        <dbReference type="SAM" id="Phobius"/>
    </source>
</evidence>
<proteinExistence type="inferred from homology"/>
<evidence type="ECO:0000313" key="11">
    <source>
        <dbReference type="EMBL" id="VAX34995.1"/>
    </source>
</evidence>
<dbReference type="GO" id="GO:0005886">
    <property type="term" value="C:plasma membrane"/>
    <property type="evidence" value="ECO:0007669"/>
    <property type="project" value="UniProtKB-SubCell"/>
</dbReference>
<keyword evidence="9" id="KW-0175">Coiled coil</keyword>
<dbReference type="PANTHER" id="PTHR34308">
    <property type="entry name" value="COBALAMIN BIOSYNTHESIS PROTEIN CBIB"/>
    <property type="match status" value="1"/>
</dbReference>
<dbReference type="PANTHER" id="PTHR34308:SF1">
    <property type="entry name" value="COBALAMIN BIOSYNTHESIS PROTEIN CBIB"/>
    <property type="match status" value="1"/>
</dbReference>
<dbReference type="GO" id="GO:0009236">
    <property type="term" value="P:cobalamin biosynthetic process"/>
    <property type="evidence" value="ECO:0007669"/>
    <property type="project" value="UniProtKB-UniPathway"/>
</dbReference>
<dbReference type="GO" id="GO:0043757">
    <property type="term" value="F:adenosylcobinamide-phosphate synthase activity"/>
    <property type="evidence" value="ECO:0007669"/>
    <property type="project" value="UniProtKB-EC"/>
</dbReference>
<accession>A0A3B1DT40</accession>
<feature type="transmembrane region" description="Helical" evidence="10">
    <location>
        <begin position="76"/>
        <end position="96"/>
    </location>
</feature>
<feature type="transmembrane region" description="Helical" evidence="10">
    <location>
        <begin position="46"/>
        <end position="70"/>
    </location>
</feature>
<evidence type="ECO:0000256" key="4">
    <source>
        <dbReference type="ARBA" id="ARBA00022475"/>
    </source>
</evidence>
<comment type="subcellular location">
    <subcellularLocation>
        <location evidence="1">Cell membrane</location>
        <topology evidence="1">Multi-pass membrane protein</topology>
    </subcellularLocation>
</comment>
<feature type="coiled-coil region" evidence="9">
    <location>
        <begin position="89"/>
        <end position="116"/>
    </location>
</feature>
<gene>
    <name evidence="11" type="ORF">MNBD_UNCLBAC01-262</name>
</gene>
<dbReference type="HAMAP" id="MF_00024">
    <property type="entry name" value="CobD_CbiB"/>
    <property type="match status" value="1"/>
</dbReference>
<dbReference type="NCBIfam" id="TIGR00380">
    <property type="entry name" value="cobal_cbiB"/>
    <property type="match status" value="1"/>
</dbReference>
<dbReference type="EC" id="6.3.1.10" evidence="11"/>
<evidence type="ECO:0000256" key="1">
    <source>
        <dbReference type="ARBA" id="ARBA00004651"/>
    </source>
</evidence>
<keyword evidence="7 10" id="KW-1133">Transmembrane helix</keyword>